<proteinExistence type="inferred from homology"/>
<dbReference type="InterPro" id="IPR011010">
    <property type="entry name" value="DNA_brk_join_enz"/>
</dbReference>
<reference evidence="6 7" key="1">
    <citation type="submission" date="2024-07" db="EMBL/GenBank/DDBJ databases">
        <authorList>
            <person name="Li M."/>
        </authorList>
    </citation>
    <scope>NUCLEOTIDE SEQUENCE [LARGE SCALE GENOMIC DNA]</scope>
    <source>
        <strain evidence="6 7">25A3E</strain>
    </source>
</reference>
<name>A0ABV3YZ97_9PSED</name>
<dbReference type="Pfam" id="PF00589">
    <property type="entry name" value="Phage_integrase"/>
    <property type="match status" value="1"/>
</dbReference>
<dbReference type="Gene3D" id="1.10.443.10">
    <property type="entry name" value="Intergrase catalytic core"/>
    <property type="match status" value="1"/>
</dbReference>
<dbReference type="Proteomes" id="UP001560296">
    <property type="component" value="Unassembled WGS sequence"/>
</dbReference>
<comment type="similarity">
    <text evidence="1">Belongs to the 'phage' integrase family.</text>
</comment>
<evidence type="ECO:0000313" key="7">
    <source>
        <dbReference type="Proteomes" id="UP001560296"/>
    </source>
</evidence>
<dbReference type="Pfam" id="PF13356">
    <property type="entry name" value="Arm-DNA-bind_3"/>
    <property type="match status" value="1"/>
</dbReference>
<dbReference type="EMBL" id="JBFTEG010000035">
    <property type="protein sequence ID" value="MEX6504651.1"/>
    <property type="molecule type" value="Genomic_DNA"/>
</dbReference>
<evidence type="ECO:0000256" key="4">
    <source>
        <dbReference type="ARBA" id="ARBA00023172"/>
    </source>
</evidence>
<evidence type="ECO:0000313" key="6">
    <source>
        <dbReference type="EMBL" id="MEX6504651.1"/>
    </source>
</evidence>
<evidence type="ECO:0000256" key="3">
    <source>
        <dbReference type="ARBA" id="ARBA00023125"/>
    </source>
</evidence>
<evidence type="ECO:0000256" key="2">
    <source>
        <dbReference type="ARBA" id="ARBA00022908"/>
    </source>
</evidence>
<comment type="caution">
    <text evidence="6">The sequence shown here is derived from an EMBL/GenBank/DDBJ whole genome shotgun (WGS) entry which is preliminary data.</text>
</comment>
<dbReference type="InterPro" id="IPR010998">
    <property type="entry name" value="Integrase_recombinase_N"/>
</dbReference>
<dbReference type="InterPro" id="IPR038488">
    <property type="entry name" value="Integrase_DNA-bd_sf"/>
</dbReference>
<dbReference type="InterPro" id="IPR050808">
    <property type="entry name" value="Phage_Integrase"/>
</dbReference>
<dbReference type="SUPFAM" id="SSF56349">
    <property type="entry name" value="DNA breaking-rejoining enzymes"/>
    <property type="match status" value="1"/>
</dbReference>
<gene>
    <name evidence="6" type="ORF">AB5S05_21625</name>
</gene>
<keyword evidence="2" id="KW-0229">DNA integration</keyword>
<keyword evidence="7" id="KW-1185">Reference proteome</keyword>
<dbReference type="Gene3D" id="1.10.150.130">
    <property type="match status" value="1"/>
</dbReference>
<feature type="domain" description="Tyr recombinase" evidence="5">
    <location>
        <begin position="228"/>
        <end position="407"/>
    </location>
</feature>
<evidence type="ECO:0000259" key="5">
    <source>
        <dbReference type="PROSITE" id="PS51898"/>
    </source>
</evidence>
<dbReference type="Gene3D" id="3.30.160.390">
    <property type="entry name" value="Integrase, DNA-binding domain"/>
    <property type="match status" value="1"/>
</dbReference>
<dbReference type="InterPro" id="IPR002104">
    <property type="entry name" value="Integrase_catalytic"/>
</dbReference>
<dbReference type="RefSeq" id="WP_369289574.1">
    <property type="nucleotide sequence ID" value="NZ_JBFTEG010000035.1"/>
</dbReference>
<keyword evidence="3" id="KW-0238">DNA-binding</keyword>
<protein>
    <submittedName>
        <fullName evidence="6">Tyrosine-type recombinase/integrase</fullName>
    </submittedName>
</protein>
<sequence length="441" mass="50483">MPNTIKLTQSAVKGLPFVQPDDKKRQHLYFDTELKGLGVCVGAKAKTFFVQRDINGRSVRTSIGRYGVFTVEQAREEARELLMKMTKGINPNKEAQANQAQTVTLKDGLALHLKSMNAKGRSKRTTDDYEYRMTRYLPDWLDRPLASITRTEARERHHKIAADIAAGKYATVTPKNGKAYTKERNEDSGRYQANAVFRVFRAIYNRVTREYERMPDNPCIAIDWYREEERDAAIAEKDLPHWYADVLGMDNPIRRDFLLFVLFSGLRRRSAASVKWVDVKFGERALFVPNPKGGKDRAFHLPLSDFLVGLLKKRQECEQAKTIFPDSPYVFPAESKSGHISEPKVKLSIPFSVHGLRHTFITQAYQLGIPEPVIQVLVNHSVSARSSRKITRAYYTPDQEYLRGPMQQITDRMRLLCEGEKKSQKGRGIAEMETLKSKYTS</sequence>
<dbReference type="PANTHER" id="PTHR30629">
    <property type="entry name" value="PROPHAGE INTEGRASE"/>
    <property type="match status" value="1"/>
</dbReference>
<keyword evidence="4" id="KW-0233">DNA recombination</keyword>
<dbReference type="PANTHER" id="PTHR30629:SF2">
    <property type="entry name" value="PROPHAGE INTEGRASE INTS-RELATED"/>
    <property type="match status" value="1"/>
</dbReference>
<dbReference type="PROSITE" id="PS51898">
    <property type="entry name" value="TYR_RECOMBINASE"/>
    <property type="match status" value="1"/>
</dbReference>
<evidence type="ECO:0000256" key="1">
    <source>
        <dbReference type="ARBA" id="ARBA00008857"/>
    </source>
</evidence>
<dbReference type="InterPro" id="IPR025166">
    <property type="entry name" value="Integrase_DNA_bind_dom"/>
</dbReference>
<organism evidence="6 7">
    <name type="scientific">Pseudomonas zhanjiangensis</name>
    <dbReference type="NCBI Taxonomy" id="3239015"/>
    <lineage>
        <taxon>Bacteria</taxon>
        <taxon>Pseudomonadati</taxon>
        <taxon>Pseudomonadota</taxon>
        <taxon>Gammaproteobacteria</taxon>
        <taxon>Pseudomonadales</taxon>
        <taxon>Pseudomonadaceae</taxon>
        <taxon>Pseudomonas</taxon>
    </lineage>
</organism>
<accession>A0ABV3YZ97</accession>
<dbReference type="InterPro" id="IPR013762">
    <property type="entry name" value="Integrase-like_cat_sf"/>
</dbReference>